<dbReference type="EMBL" id="HBUF01116864">
    <property type="protein sequence ID" value="CAG6641341.1"/>
    <property type="molecule type" value="Transcribed_RNA"/>
</dbReference>
<evidence type="ECO:0000313" key="2">
    <source>
        <dbReference type="EMBL" id="CAG6723455.1"/>
    </source>
</evidence>
<dbReference type="AlphaFoldDB" id="A0A8D8Y9C9"/>
<protein>
    <submittedName>
        <fullName evidence="2">Uncharacterized protein</fullName>
    </submittedName>
</protein>
<feature type="region of interest" description="Disordered" evidence="1">
    <location>
        <begin position="82"/>
        <end position="105"/>
    </location>
</feature>
<dbReference type="EMBL" id="HBUF01517691">
    <property type="protein sequence ID" value="CAG6748178.1"/>
    <property type="molecule type" value="Transcribed_RNA"/>
</dbReference>
<dbReference type="EMBL" id="HBUF01365705">
    <property type="protein sequence ID" value="CAG6723455.1"/>
    <property type="molecule type" value="Transcribed_RNA"/>
</dbReference>
<reference evidence="2" key="1">
    <citation type="submission" date="2021-05" db="EMBL/GenBank/DDBJ databases">
        <authorList>
            <person name="Alioto T."/>
            <person name="Alioto T."/>
            <person name="Gomez Garrido J."/>
        </authorList>
    </citation>
    <scope>NUCLEOTIDE SEQUENCE</scope>
</reference>
<dbReference type="EMBL" id="HBUF01365704">
    <property type="protein sequence ID" value="CAG6723451.1"/>
    <property type="molecule type" value="Transcribed_RNA"/>
</dbReference>
<dbReference type="EMBL" id="HBUF01517690">
    <property type="protein sequence ID" value="CAG6748174.1"/>
    <property type="molecule type" value="Transcribed_RNA"/>
</dbReference>
<dbReference type="EMBL" id="HBUF01365703">
    <property type="protein sequence ID" value="CAG6723448.1"/>
    <property type="molecule type" value="Transcribed_RNA"/>
</dbReference>
<organism evidence="2">
    <name type="scientific">Cacopsylla melanoneura</name>
    <dbReference type="NCBI Taxonomy" id="428564"/>
    <lineage>
        <taxon>Eukaryota</taxon>
        <taxon>Metazoa</taxon>
        <taxon>Ecdysozoa</taxon>
        <taxon>Arthropoda</taxon>
        <taxon>Hexapoda</taxon>
        <taxon>Insecta</taxon>
        <taxon>Pterygota</taxon>
        <taxon>Neoptera</taxon>
        <taxon>Paraneoptera</taxon>
        <taxon>Hemiptera</taxon>
        <taxon>Sternorrhyncha</taxon>
        <taxon>Psylloidea</taxon>
        <taxon>Psyllidae</taxon>
        <taxon>Psyllinae</taxon>
        <taxon>Cacopsylla</taxon>
    </lineage>
</organism>
<proteinExistence type="predicted"/>
<dbReference type="EMBL" id="HBUF01517693">
    <property type="protein sequence ID" value="CAG6748187.1"/>
    <property type="molecule type" value="Transcribed_RNA"/>
</dbReference>
<name>A0A8D8Y9C9_9HEMI</name>
<dbReference type="EMBL" id="HBUF01116863">
    <property type="protein sequence ID" value="CAG6641339.1"/>
    <property type="molecule type" value="Transcribed_RNA"/>
</dbReference>
<accession>A0A8D8Y9C9</accession>
<sequence>MADGKLCLVFGNNGKQNQFVHLHPAEAHHHRQAQVRLPVLFVREAGGSAGHRGRRRRLHLGWRLGQDAPVCGGSVHAPVEPTAYDNSAGGGVPPTTGARFAAHPV</sequence>
<dbReference type="EMBL" id="HBUF01517692">
    <property type="protein sequence ID" value="CAG6748183.1"/>
    <property type="molecule type" value="Transcribed_RNA"/>
</dbReference>
<evidence type="ECO:0000256" key="1">
    <source>
        <dbReference type="SAM" id="MobiDB-lite"/>
    </source>
</evidence>